<proteinExistence type="predicted"/>
<dbReference type="SMART" id="SM00829">
    <property type="entry name" value="PKS_ER"/>
    <property type="match status" value="1"/>
</dbReference>
<feature type="domain" description="Enoyl reductase (ER)" evidence="1">
    <location>
        <begin position="11"/>
        <end position="317"/>
    </location>
</feature>
<dbReference type="GO" id="GO:0016491">
    <property type="term" value="F:oxidoreductase activity"/>
    <property type="evidence" value="ECO:0007669"/>
    <property type="project" value="InterPro"/>
</dbReference>
<sequence length="323" mass="32592">MIPAAVLRVCGQPPSIEERRPPVPHAGELPIRVAAAPITPLDLLCASGTSYFGQPATPYVPGVQGVGHRDDGTPVWFATSAGMRPGDGSMAGEVAIPYVDVVPLPPEAPLPLIAALGLSAVAAHAALTRTGGLTDGEVVVVLGAGGVVGQAAIQLALLGGASRVVAVSRSVSALDRARELGAEETVQLLPTDDPSTLATRLRAVAGLVDLVLDPVFGVPAAAALRVLRPRGRLVNLGSSAGATAPLDSATLRSGSLQILGYTNNALSVGERADSLGVVAAHATAGRLTVSHEVTPFTEVATAWSRQAAGTAQGRIVLSFDAPV</sequence>
<dbReference type="EMBL" id="SNWR01000001">
    <property type="protein sequence ID" value="TDO38103.1"/>
    <property type="molecule type" value="Genomic_DNA"/>
</dbReference>
<name>A0A4R6JNQ5_9ACTN</name>
<dbReference type="Gene3D" id="3.40.50.720">
    <property type="entry name" value="NAD(P)-binding Rossmann-like Domain"/>
    <property type="match status" value="1"/>
</dbReference>
<comment type="caution">
    <text evidence="2">The sequence shown here is derived from an EMBL/GenBank/DDBJ whole genome shotgun (WGS) entry which is preliminary data.</text>
</comment>
<dbReference type="RefSeq" id="WP_133872631.1">
    <property type="nucleotide sequence ID" value="NZ_BOMD01000083.1"/>
</dbReference>
<evidence type="ECO:0000259" key="1">
    <source>
        <dbReference type="SMART" id="SM00829"/>
    </source>
</evidence>
<dbReference type="InterPro" id="IPR020843">
    <property type="entry name" value="ER"/>
</dbReference>
<dbReference type="InterPro" id="IPR051397">
    <property type="entry name" value="Zn-ADH-like_protein"/>
</dbReference>
<dbReference type="PANTHER" id="PTHR43677:SF4">
    <property type="entry name" value="QUINONE OXIDOREDUCTASE-LIKE PROTEIN 2"/>
    <property type="match status" value="1"/>
</dbReference>
<organism evidence="2 3">
    <name type="scientific">Paractinoplanes brasiliensis</name>
    <dbReference type="NCBI Taxonomy" id="52695"/>
    <lineage>
        <taxon>Bacteria</taxon>
        <taxon>Bacillati</taxon>
        <taxon>Actinomycetota</taxon>
        <taxon>Actinomycetes</taxon>
        <taxon>Micromonosporales</taxon>
        <taxon>Micromonosporaceae</taxon>
        <taxon>Paractinoplanes</taxon>
    </lineage>
</organism>
<dbReference type="AlphaFoldDB" id="A0A4R6JNQ5"/>
<reference evidence="2 3" key="1">
    <citation type="submission" date="2019-03" db="EMBL/GenBank/DDBJ databases">
        <title>Sequencing the genomes of 1000 actinobacteria strains.</title>
        <authorList>
            <person name="Klenk H.-P."/>
        </authorList>
    </citation>
    <scope>NUCLEOTIDE SEQUENCE [LARGE SCALE GENOMIC DNA]</scope>
    <source>
        <strain evidence="2 3">DSM 43805</strain>
    </source>
</reference>
<dbReference type="PANTHER" id="PTHR43677">
    <property type="entry name" value="SHORT-CHAIN DEHYDROGENASE/REDUCTASE"/>
    <property type="match status" value="1"/>
</dbReference>
<dbReference type="SUPFAM" id="SSF51735">
    <property type="entry name" value="NAD(P)-binding Rossmann-fold domains"/>
    <property type="match status" value="1"/>
</dbReference>
<protein>
    <submittedName>
        <fullName evidence="2">NADPH:quinone reductase-like Zn-dependent oxidoreductase</fullName>
    </submittedName>
</protein>
<dbReference type="Pfam" id="PF00107">
    <property type="entry name" value="ADH_zinc_N"/>
    <property type="match status" value="1"/>
</dbReference>
<keyword evidence="3" id="KW-1185">Reference proteome</keyword>
<dbReference type="Proteomes" id="UP000294901">
    <property type="component" value="Unassembled WGS sequence"/>
</dbReference>
<dbReference type="SUPFAM" id="SSF50129">
    <property type="entry name" value="GroES-like"/>
    <property type="match status" value="1"/>
</dbReference>
<dbReference type="Gene3D" id="3.90.180.10">
    <property type="entry name" value="Medium-chain alcohol dehydrogenases, catalytic domain"/>
    <property type="match status" value="1"/>
</dbReference>
<dbReference type="InterPro" id="IPR036291">
    <property type="entry name" value="NAD(P)-bd_dom_sf"/>
</dbReference>
<dbReference type="InterPro" id="IPR013149">
    <property type="entry name" value="ADH-like_C"/>
</dbReference>
<evidence type="ECO:0000313" key="2">
    <source>
        <dbReference type="EMBL" id="TDO38103.1"/>
    </source>
</evidence>
<evidence type="ECO:0000313" key="3">
    <source>
        <dbReference type="Proteomes" id="UP000294901"/>
    </source>
</evidence>
<accession>A0A4R6JNQ5</accession>
<dbReference type="InterPro" id="IPR011032">
    <property type="entry name" value="GroES-like_sf"/>
</dbReference>
<gene>
    <name evidence="2" type="ORF">C8E87_1745</name>
</gene>
<dbReference type="OrthoDB" id="4330785at2"/>